<dbReference type="Proteomes" id="UP000501926">
    <property type="component" value="Chromosome"/>
</dbReference>
<evidence type="ECO:0000313" key="2">
    <source>
        <dbReference type="EMBL" id="QII13122.1"/>
    </source>
</evidence>
<reference evidence="1" key="1">
    <citation type="journal article" date="2006" name="Nature">
        <title>Deciphering the evolution and metabolism of an anammox bacterium from a community genome.</title>
        <authorList>
            <person name="Strous M."/>
            <person name="Pelletier E."/>
            <person name="Mangenot S."/>
            <person name="Rattei T."/>
            <person name="Lehner A."/>
            <person name="Taylor M.W."/>
            <person name="Horn M."/>
            <person name="Daims H."/>
            <person name="Bartol-Mavel D."/>
            <person name="Wincker P."/>
            <person name="Barbe V."/>
            <person name="Fonknechten N."/>
            <person name="Vallenet D."/>
            <person name="Segurens B."/>
            <person name="Schenowitz-Truong C."/>
            <person name="Medigue C."/>
            <person name="Collingro A."/>
            <person name="Snel B."/>
            <person name="Dutilh B.E."/>
            <person name="OpDenCamp H.J.M."/>
            <person name="vanDerDrift C."/>
            <person name="Cirpus I."/>
            <person name="vanDePas-Schoonen K.T."/>
            <person name="Harhangi H.R."/>
            <person name="vanNiftrik L."/>
            <person name="Schmid M."/>
            <person name="Keltjens J."/>
            <person name="vanDeVossenberg J."/>
            <person name="Kartal B."/>
            <person name="Meier H."/>
            <person name="Frishman D."/>
            <person name="Huynen M.A."/>
            <person name="Mewes H."/>
            <person name="Weissenbach J."/>
            <person name="Jetten M.S.M."/>
            <person name="Wagner M."/>
            <person name="LePaslier D."/>
        </authorList>
    </citation>
    <scope>NUCLEOTIDE SEQUENCE</scope>
</reference>
<organism evidence="1">
    <name type="scientific">Kuenenia stuttgartiensis</name>
    <dbReference type="NCBI Taxonomy" id="174633"/>
    <lineage>
        <taxon>Bacteria</taxon>
        <taxon>Pseudomonadati</taxon>
        <taxon>Planctomycetota</taxon>
        <taxon>Candidatus Brocadiia</taxon>
        <taxon>Candidatus Brocadiales</taxon>
        <taxon>Candidatus Brocadiaceae</taxon>
        <taxon>Candidatus Kuenenia</taxon>
    </lineage>
</organism>
<dbReference type="AlphaFoldDB" id="Q1Q685"/>
<accession>Q1Q685</accession>
<dbReference type="EMBL" id="CP049055">
    <property type="protein sequence ID" value="QII13122.1"/>
    <property type="molecule type" value="Genomic_DNA"/>
</dbReference>
<name>Q1Q685_KUEST</name>
<gene>
    <name evidence="2" type="ORF">KsCSTR_37430</name>
    <name evidence="1" type="ORF">kuste2333</name>
</gene>
<proteinExistence type="predicted"/>
<reference evidence="1" key="2">
    <citation type="submission" date="2006-01" db="EMBL/GenBank/DDBJ databases">
        <authorList>
            <person name="Genoscope"/>
        </authorList>
    </citation>
    <scope>NUCLEOTIDE SEQUENCE</scope>
</reference>
<dbReference type="EMBL" id="CT573071">
    <property type="protein sequence ID" value="CAJ73078.1"/>
    <property type="molecule type" value="Genomic_DNA"/>
</dbReference>
<sequence length="57" mass="6789">MSEPTNVSFQCYYIPENHRPGQMNFVVKEVGMNCYKLLFLRLFCRFLVTKWGIIPTK</sequence>
<protein>
    <submittedName>
        <fullName evidence="1">Uncharacterized protein</fullName>
    </submittedName>
</protein>
<evidence type="ECO:0000313" key="1">
    <source>
        <dbReference type="EMBL" id="CAJ73078.1"/>
    </source>
</evidence>
<reference evidence="2 3" key="3">
    <citation type="submission" date="2020-02" db="EMBL/GenBank/DDBJ databases">
        <title>Newly sequenced genome of strain CSTR1 showed variability in Candidatus Kuenenia stuttgartiensis genomes.</title>
        <authorList>
            <person name="Ding C."/>
            <person name="Adrian L."/>
        </authorList>
    </citation>
    <scope>NUCLEOTIDE SEQUENCE [LARGE SCALE GENOMIC DNA]</scope>
    <source>
        <strain evidence="2 3">CSTR1</strain>
    </source>
</reference>
<evidence type="ECO:0000313" key="3">
    <source>
        <dbReference type="Proteomes" id="UP000501926"/>
    </source>
</evidence>